<comment type="function">
    <text evidence="2">Antitoxin component of a type II toxin-antitoxin (TA) system.</text>
</comment>
<dbReference type="InterPro" id="IPR036165">
    <property type="entry name" value="YefM-like_sf"/>
</dbReference>
<dbReference type="RefSeq" id="WP_034521908.1">
    <property type="nucleotide sequence ID" value="NZ_BAYX01000004.1"/>
</dbReference>
<organism evidence="3 4">
    <name type="scientific">Rhizobium rhizogenes NBRC 13257</name>
    <dbReference type="NCBI Taxonomy" id="1220581"/>
    <lineage>
        <taxon>Bacteria</taxon>
        <taxon>Pseudomonadati</taxon>
        <taxon>Pseudomonadota</taxon>
        <taxon>Alphaproteobacteria</taxon>
        <taxon>Hyphomicrobiales</taxon>
        <taxon>Rhizobiaceae</taxon>
        <taxon>Rhizobium/Agrobacterium group</taxon>
        <taxon>Rhizobium</taxon>
    </lineage>
</organism>
<accession>A0AA87Q2C9</accession>
<dbReference type="NCBIfam" id="TIGR01552">
    <property type="entry name" value="phd_fam"/>
    <property type="match status" value="1"/>
</dbReference>
<evidence type="ECO:0000256" key="2">
    <source>
        <dbReference type="RuleBase" id="RU362080"/>
    </source>
</evidence>
<dbReference type="Gene3D" id="3.40.1620.10">
    <property type="entry name" value="YefM-like domain"/>
    <property type="match status" value="1"/>
</dbReference>
<name>A0AA87Q2C9_RHIRH</name>
<sequence>MSKQSRQLPKSDKTAVHQGGRWSLETAKARFSEVVRHARDDGPQRVSVRGREAVVIMSVEDYDRLMPAKPKLPLVDFMESLSLSELDVERESDTGRNIEL</sequence>
<protein>
    <recommendedName>
        <fullName evidence="2">Antitoxin</fullName>
    </recommendedName>
</protein>
<comment type="similarity">
    <text evidence="1 2">Belongs to the phD/YefM antitoxin family.</text>
</comment>
<dbReference type="SUPFAM" id="SSF143120">
    <property type="entry name" value="YefM-like"/>
    <property type="match status" value="1"/>
</dbReference>
<evidence type="ECO:0000313" key="3">
    <source>
        <dbReference type="EMBL" id="GAJ92567.1"/>
    </source>
</evidence>
<dbReference type="InterPro" id="IPR006442">
    <property type="entry name" value="Antitoxin_Phd/YefM"/>
</dbReference>
<gene>
    <name evidence="3" type="ORF">RRH01S_04_01200</name>
</gene>
<comment type="caution">
    <text evidence="3">The sequence shown here is derived from an EMBL/GenBank/DDBJ whole genome shotgun (WGS) entry which is preliminary data.</text>
</comment>
<proteinExistence type="inferred from homology"/>
<dbReference type="EMBL" id="BAYX01000004">
    <property type="protein sequence ID" value="GAJ92567.1"/>
    <property type="molecule type" value="Genomic_DNA"/>
</dbReference>
<evidence type="ECO:0000313" key="4">
    <source>
        <dbReference type="Proteomes" id="UP000026941"/>
    </source>
</evidence>
<dbReference type="AlphaFoldDB" id="A0AA87Q2C9"/>
<dbReference type="Proteomes" id="UP000026941">
    <property type="component" value="Unassembled WGS sequence"/>
</dbReference>
<dbReference type="GeneID" id="86850136"/>
<reference evidence="3 4" key="1">
    <citation type="submission" date="2014-05" db="EMBL/GenBank/DDBJ databases">
        <title>Whole genome shotgun sequence of Rhizobium rhizogenes NBRC 13257.</title>
        <authorList>
            <person name="Katano-Makiyama Y."/>
            <person name="Hosoyama A."/>
            <person name="Hashimoto M."/>
            <person name="Hosoyama Y."/>
            <person name="Noguchi M."/>
            <person name="Tsuchikane K."/>
            <person name="Kimura A."/>
            <person name="Ohji S."/>
            <person name="Ichikawa N."/>
            <person name="Yamazoe A."/>
            <person name="Fujita N."/>
        </authorList>
    </citation>
    <scope>NUCLEOTIDE SEQUENCE [LARGE SCALE GENOMIC DNA]</scope>
    <source>
        <strain evidence="3 4">NBRC 13257</strain>
    </source>
</reference>
<dbReference type="Pfam" id="PF02604">
    <property type="entry name" value="PhdYeFM_antitox"/>
    <property type="match status" value="1"/>
</dbReference>
<evidence type="ECO:0000256" key="1">
    <source>
        <dbReference type="ARBA" id="ARBA00009981"/>
    </source>
</evidence>